<dbReference type="SUPFAM" id="SSF52058">
    <property type="entry name" value="L domain-like"/>
    <property type="match status" value="1"/>
</dbReference>
<dbReference type="SMART" id="SM00369">
    <property type="entry name" value="LRR_TYP"/>
    <property type="match status" value="6"/>
</dbReference>
<dbReference type="EMBL" id="OIVN01001025">
    <property type="protein sequence ID" value="SPC88880.1"/>
    <property type="molecule type" value="Genomic_DNA"/>
</dbReference>
<dbReference type="InterPro" id="IPR003591">
    <property type="entry name" value="Leu-rich_rpt_typical-subtyp"/>
</dbReference>
<dbReference type="SUPFAM" id="SSF52200">
    <property type="entry name" value="Toll/Interleukin receptor TIR domain"/>
    <property type="match status" value="1"/>
</dbReference>
<keyword evidence="3" id="KW-0611">Plant defense</keyword>
<dbReference type="InterPro" id="IPR055414">
    <property type="entry name" value="LRR_R13L4/SHOC2-like"/>
</dbReference>
<sequence length="888" mass="100499">MDLMDVTAPSSFPSSSTARWNYDVFLNFRGEDTRYTFTDLIYDALIKKGIITFKDDEKLEKGKPISELFKEIEQSRFAIVIFSKDYASSTWCLDELAKIVHCEKEMGMTVLPVFYDVEPSDVRSAKGTFAHALIELEKRFKDKVETWRAALTHVSYISGWPVMKWPLSQVIQSIVGQISRNLSYEFSKYMEGLVGINSRVAELESCLAVGLNDVRFIGIWAMGGMGKTTLARVVYQMDVLDDYLELSKDFLSHAGGLPLALEVLGSFLFEKSTVEWKNTLERLKEFPEKKVLQVLRISFDGLSDPDKEIFLHIACFFNHEKKDHVIEILDILGLYPNIGFKELINKSLLKIMDKGVLWMHDLLKEMGRYIVDQESPNEPGNRSRLWRYKDIEKILKTNKGTEAVQAIAMRSPHRLRSTYPKEKKKIPEFVGNMECLQKLYLDGTTITELPSSVECLTALKFLDLGNCNKLVHLPSTIFSSKSLKFVSLSGCSKIHNLPENLWNVEGLEMLDLGKTAIKELPSSVERLTSLTDLILKGCEYLVCLPNTICNLKLLRHLDLFGCSNFENLPENLGNIEGLEILILSEVAIKELPSSVEGLTRLRFLSLTNCKNLVCLPSTICKLKSLRYLDLFGCSKFENLPENLWNLKGMKHLDLSETTIKEVPSSFVLLKNLEELLICGCKGALSSFCYMPPSQVLVSVLFASLSGLHSLRSLNLSDCDIWAIPNDIGCLYSLKWLNLRGNNFVSLPKSISELPHLNYLYLDGCKRLRALPDVQSNIYNVWEEALSQIGANGLGQLEIEISTESMEVEKIGVRSEHEQDIEDPNQTMTQCSNNRSTLYEVLGLLHHDPDDLASEGTRNKRSHDEDDGAGPSGEDYSIEEPQPKRIQRL</sequence>
<dbReference type="Pfam" id="PF23598">
    <property type="entry name" value="LRR_14"/>
    <property type="match status" value="3"/>
</dbReference>
<name>A0A2N9FP54_FAGSY</name>
<dbReference type="SMART" id="SM00255">
    <property type="entry name" value="TIR"/>
    <property type="match status" value="1"/>
</dbReference>
<dbReference type="InterPro" id="IPR027417">
    <property type="entry name" value="P-loop_NTPase"/>
</dbReference>
<dbReference type="SUPFAM" id="SSF52540">
    <property type="entry name" value="P-loop containing nucleoside triphosphate hydrolases"/>
    <property type="match status" value="2"/>
</dbReference>
<dbReference type="Gene3D" id="1.10.8.430">
    <property type="entry name" value="Helical domain of apoptotic protease-activating factors"/>
    <property type="match status" value="1"/>
</dbReference>
<gene>
    <name evidence="7" type="ORF">FSB_LOCUS16762</name>
</gene>
<dbReference type="InterPro" id="IPR058192">
    <property type="entry name" value="WHD_ROQ1-like"/>
</dbReference>
<dbReference type="GO" id="GO:0007165">
    <property type="term" value="P:signal transduction"/>
    <property type="evidence" value="ECO:0007669"/>
    <property type="project" value="InterPro"/>
</dbReference>
<feature type="domain" description="TIR" evidence="6">
    <location>
        <begin position="20"/>
        <end position="186"/>
    </location>
</feature>
<accession>A0A2N9FP54</accession>
<dbReference type="InterPro" id="IPR035897">
    <property type="entry name" value="Toll_tir_struct_dom_sf"/>
</dbReference>
<protein>
    <recommendedName>
        <fullName evidence="6">TIR domain-containing protein</fullName>
    </recommendedName>
</protein>
<dbReference type="InterPro" id="IPR032675">
    <property type="entry name" value="LRR_dom_sf"/>
</dbReference>
<dbReference type="InterPro" id="IPR036390">
    <property type="entry name" value="WH_DNA-bd_sf"/>
</dbReference>
<dbReference type="Gene3D" id="3.80.10.10">
    <property type="entry name" value="Ribonuclease Inhibitor"/>
    <property type="match status" value="2"/>
</dbReference>
<evidence type="ECO:0000256" key="5">
    <source>
        <dbReference type="SAM" id="MobiDB-lite"/>
    </source>
</evidence>
<feature type="region of interest" description="Disordered" evidence="5">
    <location>
        <begin position="847"/>
        <end position="888"/>
    </location>
</feature>
<organism evidence="7">
    <name type="scientific">Fagus sylvatica</name>
    <name type="common">Beechnut</name>
    <dbReference type="NCBI Taxonomy" id="28930"/>
    <lineage>
        <taxon>Eukaryota</taxon>
        <taxon>Viridiplantae</taxon>
        <taxon>Streptophyta</taxon>
        <taxon>Embryophyta</taxon>
        <taxon>Tracheophyta</taxon>
        <taxon>Spermatophyta</taxon>
        <taxon>Magnoliopsida</taxon>
        <taxon>eudicotyledons</taxon>
        <taxon>Gunneridae</taxon>
        <taxon>Pentapetalae</taxon>
        <taxon>rosids</taxon>
        <taxon>fabids</taxon>
        <taxon>Fagales</taxon>
        <taxon>Fagaceae</taxon>
        <taxon>Fagus</taxon>
    </lineage>
</organism>
<dbReference type="SUPFAM" id="SSF46785">
    <property type="entry name" value="Winged helix' DNA-binding domain"/>
    <property type="match status" value="1"/>
</dbReference>
<dbReference type="Pfam" id="PF01582">
    <property type="entry name" value="TIR"/>
    <property type="match status" value="1"/>
</dbReference>
<evidence type="ECO:0000256" key="4">
    <source>
        <dbReference type="ARBA" id="ARBA00023027"/>
    </source>
</evidence>
<evidence type="ECO:0000259" key="6">
    <source>
        <dbReference type="PROSITE" id="PS50104"/>
    </source>
</evidence>
<dbReference type="AlphaFoldDB" id="A0A2N9FP54"/>
<evidence type="ECO:0000313" key="7">
    <source>
        <dbReference type="EMBL" id="SPC88880.1"/>
    </source>
</evidence>
<keyword evidence="2" id="KW-0677">Repeat</keyword>
<dbReference type="InterPro" id="IPR000157">
    <property type="entry name" value="TIR_dom"/>
</dbReference>
<evidence type="ECO:0000256" key="2">
    <source>
        <dbReference type="ARBA" id="ARBA00022737"/>
    </source>
</evidence>
<dbReference type="PANTHER" id="PTHR11017:SF559">
    <property type="entry name" value="DISEASE RESISTANCE PROTEIN CHL1"/>
    <property type="match status" value="1"/>
</dbReference>
<dbReference type="InterPro" id="IPR001611">
    <property type="entry name" value="Leu-rich_rpt"/>
</dbReference>
<dbReference type="FunFam" id="3.40.50.10140:FF:000007">
    <property type="entry name" value="Disease resistance protein (TIR-NBS-LRR class)"/>
    <property type="match status" value="1"/>
</dbReference>
<dbReference type="PROSITE" id="PS50104">
    <property type="entry name" value="TIR"/>
    <property type="match status" value="1"/>
</dbReference>
<evidence type="ECO:0000256" key="3">
    <source>
        <dbReference type="ARBA" id="ARBA00022821"/>
    </source>
</evidence>
<dbReference type="InterPro" id="IPR044974">
    <property type="entry name" value="Disease_R_plants"/>
</dbReference>
<keyword evidence="4" id="KW-0520">NAD</keyword>
<dbReference type="PROSITE" id="PS51450">
    <property type="entry name" value="LRR"/>
    <property type="match status" value="1"/>
</dbReference>
<dbReference type="GO" id="GO:0006952">
    <property type="term" value="P:defense response"/>
    <property type="evidence" value="ECO:0007669"/>
    <property type="project" value="UniProtKB-KW"/>
</dbReference>
<dbReference type="InterPro" id="IPR042197">
    <property type="entry name" value="Apaf_helical"/>
</dbReference>
<dbReference type="PRINTS" id="PR00364">
    <property type="entry name" value="DISEASERSIST"/>
</dbReference>
<evidence type="ECO:0000256" key="1">
    <source>
        <dbReference type="ARBA" id="ARBA00022614"/>
    </source>
</evidence>
<proteinExistence type="predicted"/>
<reference evidence="7" key="1">
    <citation type="submission" date="2018-02" db="EMBL/GenBank/DDBJ databases">
        <authorList>
            <person name="Cohen D.B."/>
            <person name="Kent A.D."/>
        </authorList>
    </citation>
    <scope>NUCLEOTIDE SEQUENCE</scope>
</reference>
<dbReference type="Pfam" id="PF23282">
    <property type="entry name" value="WHD_ROQ1"/>
    <property type="match status" value="1"/>
</dbReference>
<dbReference type="PANTHER" id="PTHR11017">
    <property type="entry name" value="LEUCINE-RICH REPEAT-CONTAINING PROTEIN"/>
    <property type="match status" value="1"/>
</dbReference>
<dbReference type="Gene3D" id="3.40.50.10140">
    <property type="entry name" value="Toll/interleukin-1 receptor homology (TIR) domain"/>
    <property type="match status" value="1"/>
</dbReference>
<keyword evidence="1" id="KW-0433">Leucine-rich repeat</keyword>